<dbReference type="InterPro" id="IPR056303">
    <property type="entry name" value="AMIN-like"/>
</dbReference>
<evidence type="ECO:0000256" key="1">
    <source>
        <dbReference type="SAM" id="SignalP"/>
    </source>
</evidence>
<gene>
    <name evidence="3" type="ORF">SPF06_11860</name>
</gene>
<keyword evidence="4" id="KW-1185">Reference proteome</keyword>
<proteinExistence type="predicted"/>
<dbReference type="Pfam" id="PF24837">
    <property type="entry name" value="AMIN-like"/>
    <property type="match status" value="1"/>
</dbReference>
<dbReference type="RefSeq" id="WP_323279270.1">
    <property type="nucleotide sequence ID" value="NZ_JAYGGQ010000008.1"/>
</dbReference>
<sequence>MNKFAAALGAALLAFGLGAPAADAAAPAATASASCAVHWGSLPKSIPTLSQATVQNVRAGRHGCFDRLVIDLHGKVAGYNVRYVDQVLEQGSGRPVPLRGGAFLEVTVTSPAYDASGHPTYVPANPSEVVNVGGFVTFREVAWAGSFEGYTSLGLGVRARLPFRVFILGGRDGGSRLVVDVAHRW</sequence>
<dbReference type="EMBL" id="JAYGGQ010000008">
    <property type="protein sequence ID" value="MEA5455418.1"/>
    <property type="molecule type" value="Genomic_DNA"/>
</dbReference>
<evidence type="ECO:0000313" key="3">
    <source>
        <dbReference type="EMBL" id="MEA5455418.1"/>
    </source>
</evidence>
<evidence type="ECO:0000259" key="2">
    <source>
        <dbReference type="Pfam" id="PF24837"/>
    </source>
</evidence>
<reference evidence="3 4" key="1">
    <citation type="submission" date="2023-12" db="EMBL/GenBank/DDBJ databases">
        <title>Sinomonas terricola sp. nov, isolated from litchi orchard soil in Guangdong, PR China.</title>
        <authorList>
            <person name="Jiaxin W."/>
            <person name="Yang Z."/>
            <person name="Honghui Z."/>
        </authorList>
    </citation>
    <scope>NUCLEOTIDE SEQUENCE [LARGE SCALE GENOMIC DNA]</scope>
    <source>
        <strain evidence="3 4">JGH33</strain>
    </source>
</reference>
<dbReference type="Proteomes" id="UP001304769">
    <property type="component" value="Unassembled WGS sequence"/>
</dbReference>
<keyword evidence="1" id="KW-0732">Signal</keyword>
<evidence type="ECO:0000313" key="4">
    <source>
        <dbReference type="Proteomes" id="UP001304769"/>
    </source>
</evidence>
<comment type="caution">
    <text evidence="3">The sequence shown here is derived from an EMBL/GenBank/DDBJ whole genome shotgun (WGS) entry which is preliminary data.</text>
</comment>
<feature type="chain" id="PRO_5046512006" description="AMIN-like domain-containing protein" evidence="1">
    <location>
        <begin position="22"/>
        <end position="185"/>
    </location>
</feature>
<accession>A0ABU5T6W9</accession>
<feature type="domain" description="AMIN-like" evidence="2">
    <location>
        <begin position="53"/>
        <end position="183"/>
    </location>
</feature>
<dbReference type="PROSITE" id="PS51257">
    <property type="entry name" value="PROKAR_LIPOPROTEIN"/>
    <property type="match status" value="1"/>
</dbReference>
<organism evidence="3 4">
    <name type="scientific">Sinomonas terricola</name>
    <dbReference type="NCBI Taxonomy" id="3110330"/>
    <lineage>
        <taxon>Bacteria</taxon>
        <taxon>Bacillati</taxon>
        <taxon>Actinomycetota</taxon>
        <taxon>Actinomycetes</taxon>
        <taxon>Micrococcales</taxon>
        <taxon>Micrococcaceae</taxon>
        <taxon>Sinomonas</taxon>
    </lineage>
</organism>
<name>A0ABU5T6W9_9MICC</name>
<feature type="signal peptide" evidence="1">
    <location>
        <begin position="1"/>
        <end position="21"/>
    </location>
</feature>
<protein>
    <recommendedName>
        <fullName evidence="2">AMIN-like domain-containing protein</fullName>
    </recommendedName>
</protein>